<dbReference type="GO" id="GO:0003955">
    <property type="term" value="F:NAD(P)H dehydrogenase (quinone) activity"/>
    <property type="evidence" value="ECO:0007669"/>
    <property type="project" value="TreeGrafter"/>
</dbReference>
<dbReference type="InterPro" id="IPR051169">
    <property type="entry name" value="NADH-Q_oxidoreductase"/>
</dbReference>
<dbReference type="AlphaFoldDB" id="A0A1I3V9Z9"/>
<keyword evidence="2" id="KW-0285">Flavoprotein</keyword>
<evidence type="ECO:0000256" key="2">
    <source>
        <dbReference type="ARBA" id="ARBA00022630"/>
    </source>
</evidence>
<protein>
    <submittedName>
        <fullName evidence="7">Pyridine nucleotide-disulfide oxidoreductase family protein</fullName>
    </submittedName>
</protein>
<keyword evidence="4" id="KW-0560">Oxidoreductase</keyword>
<dbReference type="PANTHER" id="PTHR42913:SF9">
    <property type="entry name" value="SLR1591 PROTEIN"/>
    <property type="match status" value="1"/>
</dbReference>
<sequence length="368" mass="39156">MKRLVLLGAGHAHLLVLRAFAQSPPPDTELLLITPSRWQYYSGMLPGWMAGDYHMEQCRIEVAPQVAAAGGELILDSAVELDAGQSRITLASGRMVDYDWLSIDIGSSTNLGPLNGYAGQLLSVKPIDEFQGRWRRFVDNSSASGAGHLVVVGGGAAGVELAMAAANVVNHSQEGGGRVSLIAGDSGPVPGFNARLRRLATKKLERRGVTVIKQKAITRDGELTLADGTPLKSNAVIAATGAQAAPFLAQSGLSVDGEGFVRVNACHRSESHPQVFAVGDACSRIDGALNRSGVHAVRAGPVLADNLRAALAGLPPRPFRPRRYSLYLLACGDQTAIGSYGPLTFSGRWVWRLKDRIDRKFIEGFSAR</sequence>
<dbReference type="InterPro" id="IPR023753">
    <property type="entry name" value="FAD/NAD-binding_dom"/>
</dbReference>
<dbReference type="PRINTS" id="PR00368">
    <property type="entry name" value="FADPNR"/>
</dbReference>
<evidence type="ECO:0000256" key="4">
    <source>
        <dbReference type="ARBA" id="ARBA00023002"/>
    </source>
</evidence>
<keyword evidence="8" id="KW-1185">Reference proteome</keyword>
<dbReference type="Pfam" id="PF07992">
    <property type="entry name" value="Pyr_redox_2"/>
    <property type="match status" value="1"/>
</dbReference>
<organism evidence="7 8">
    <name type="scientific">Marinobacter persicus</name>
    <dbReference type="NCBI Taxonomy" id="930118"/>
    <lineage>
        <taxon>Bacteria</taxon>
        <taxon>Pseudomonadati</taxon>
        <taxon>Pseudomonadota</taxon>
        <taxon>Gammaproteobacteria</taxon>
        <taxon>Pseudomonadales</taxon>
        <taxon>Marinobacteraceae</taxon>
        <taxon>Marinobacter</taxon>
    </lineage>
</organism>
<keyword evidence="3" id="KW-0274">FAD</keyword>
<dbReference type="PANTHER" id="PTHR42913">
    <property type="entry name" value="APOPTOSIS-INDUCING FACTOR 1"/>
    <property type="match status" value="1"/>
</dbReference>
<feature type="chain" id="PRO_5011515646" evidence="5">
    <location>
        <begin position="22"/>
        <end position="368"/>
    </location>
</feature>
<dbReference type="Gene3D" id="3.50.50.100">
    <property type="match status" value="1"/>
</dbReference>
<dbReference type="EMBL" id="FOSC01000007">
    <property type="protein sequence ID" value="SFJ91839.1"/>
    <property type="molecule type" value="Genomic_DNA"/>
</dbReference>
<dbReference type="InterPro" id="IPR036188">
    <property type="entry name" value="FAD/NAD-bd_sf"/>
</dbReference>
<evidence type="ECO:0000256" key="3">
    <source>
        <dbReference type="ARBA" id="ARBA00022827"/>
    </source>
</evidence>
<dbReference type="Proteomes" id="UP000199445">
    <property type="component" value="Unassembled WGS sequence"/>
</dbReference>
<evidence type="ECO:0000259" key="6">
    <source>
        <dbReference type="Pfam" id="PF07992"/>
    </source>
</evidence>
<evidence type="ECO:0000313" key="8">
    <source>
        <dbReference type="Proteomes" id="UP000199445"/>
    </source>
</evidence>
<dbReference type="RefSeq" id="WP_091704817.1">
    <property type="nucleotide sequence ID" value="NZ_BMYN01000001.1"/>
</dbReference>
<dbReference type="SUPFAM" id="SSF51905">
    <property type="entry name" value="FAD/NAD(P)-binding domain"/>
    <property type="match status" value="2"/>
</dbReference>
<evidence type="ECO:0000313" key="7">
    <source>
        <dbReference type="EMBL" id="SFJ91839.1"/>
    </source>
</evidence>
<name>A0A1I3V9Z9_9GAMM</name>
<accession>A0A1I3V9Z9</accession>
<dbReference type="OrthoDB" id="9767928at2"/>
<feature type="signal peptide" evidence="5">
    <location>
        <begin position="1"/>
        <end position="21"/>
    </location>
</feature>
<gene>
    <name evidence="7" type="ORF">SAMN05216429_107164</name>
</gene>
<feature type="domain" description="FAD/NAD(P)-binding" evidence="6">
    <location>
        <begin position="3"/>
        <end position="286"/>
    </location>
</feature>
<evidence type="ECO:0000256" key="5">
    <source>
        <dbReference type="SAM" id="SignalP"/>
    </source>
</evidence>
<comment type="cofactor">
    <cofactor evidence="1">
        <name>FAD</name>
        <dbReference type="ChEBI" id="CHEBI:57692"/>
    </cofactor>
</comment>
<dbReference type="NCBIfam" id="TIGR03169">
    <property type="entry name" value="Nterm_to_SelD"/>
    <property type="match status" value="1"/>
</dbReference>
<dbReference type="GO" id="GO:0019646">
    <property type="term" value="P:aerobic electron transport chain"/>
    <property type="evidence" value="ECO:0007669"/>
    <property type="project" value="TreeGrafter"/>
</dbReference>
<dbReference type="InterPro" id="IPR017584">
    <property type="entry name" value="Pyridine_nucleo_diS_OxRdtase_N"/>
</dbReference>
<keyword evidence="5" id="KW-0732">Signal</keyword>
<proteinExistence type="predicted"/>
<evidence type="ECO:0000256" key="1">
    <source>
        <dbReference type="ARBA" id="ARBA00001974"/>
    </source>
</evidence>
<reference evidence="7 8" key="1">
    <citation type="submission" date="2016-10" db="EMBL/GenBank/DDBJ databases">
        <authorList>
            <person name="de Groot N.N."/>
        </authorList>
    </citation>
    <scope>NUCLEOTIDE SEQUENCE [LARGE SCALE GENOMIC DNA]</scope>
    <source>
        <strain evidence="7 8">IBRC-M 10445</strain>
    </source>
</reference>